<proteinExistence type="predicted"/>
<organism evidence="2 3">
    <name type="scientific">Cymbomonas tetramitiformis</name>
    <dbReference type="NCBI Taxonomy" id="36881"/>
    <lineage>
        <taxon>Eukaryota</taxon>
        <taxon>Viridiplantae</taxon>
        <taxon>Chlorophyta</taxon>
        <taxon>Pyramimonadophyceae</taxon>
        <taxon>Pyramimonadales</taxon>
        <taxon>Pyramimonadaceae</taxon>
        <taxon>Cymbomonas</taxon>
    </lineage>
</organism>
<keyword evidence="1" id="KW-0812">Transmembrane</keyword>
<feature type="transmembrane region" description="Helical" evidence="1">
    <location>
        <begin position="12"/>
        <end position="33"/>
    </location>
</feature>
<evidence type="ECO:0000256" key="1">
    <source>
        <dbReference type="SAM" id="Phobius"/>
    </source>
</evidence>
<keyword evidence="3" id="KW-1185">Reference proteome</keyword>
<dbReference type="AlphaFoldDB" id="A0AAE0FGP7"/>
<evidence type="ECO:0000313" key="2">
    <source>
        <dbReference type="EMBL" id="KAK3259259.1"/>
    </source>
</evidence>
<evidence type="ECO:0000313" key="3">
    <source>
        <dbReference type="Proteomes" id="UP001190700"/>
    </source>
</evidence>
<keyword evidence="1" id="KW-1133">Transmembrane helix</keyword>
<feature type="transmembrane region" description="Helical" evidence="1">
    <location>
        <begin position="71"/>
        <end position="90"/>
    </location>
</feature>
<dbReference type="EMBL" id="LGRX02018908">
    <property type="protein sequence ID" value="KAK3259259.1"/>
    <property type="molecule type" value="Genomic_DNA"/>
</dbReference>
<gene>
    <name evidence="2" type="ORF">CYMTET_31735</name>
</gene>
<accession>A0AAE0FGP7</accession>
<comment type="caution">
    <text evidence="2">The sequence shown here is derived from an EMBL/GenBank/DDBJ whole genome shotgun (WGS) entry which is preliminary data.</text>
</comment>
<protein>
    <submittedName>
        <fullName evidence="2">Uncharacterized protein</fullName>
    </submittedName>
</protein>
<reference evidence="2 3" key="1">
    <citation type="journal article" date="2015" name="Genome Biol. Evol.">
        <title>Comparative Genomics of a Bacterivorous Green Alga Reveals Evolutionary Causalities and Consequences of Phago-Mixotrophic Mode of Nutrition.</title>
        <authorList>
            <person name="Burns J.A."/>
            <person name="Paasch A."/>
            <person name="Narechania A."/>
            <person name="Kim E."/>
        </authorList>
    </citation>
    <scope>NUCLEOTIDE SEQUENCE [LARGE SCALE GENOMIC DNA]</scope>
    <source>
        <strain evidence="2 3">PLY_AMNH</strain>
    </source>
</reference>
<keyword evidence="1" id="KW-0472">Membrane</keyword>
<dbReference type="Proteomes" id="UP001190700">
    <property type="component" value="Unassembled WGS sequence"/>
</dbReference>
<sequence length="132" mass="15103">EGASLYPRAEYFVPVMQLFSAVLYLIAMCINAYTATYLLPLTLSMDDRHLTINEVTVRGMESHANEWYDRMGVIFIGLLVLCFTVIFPCIRKLCQLWQWFGAMSDKEHRGLDHVVEVRPAPLIAPGLIETHQ</sequence>
<feature type="non-terminal residue" evidence="2">
    <location>
        <position position="1"/>
    </location>
</feature>
<name>A0AAE0FGP7_9CHLO</name>